<reference evidence="1 2" key="2">
    <citation type="submission" date="2018-11" db="EMBL/GenBank/DDBJ databases">
        <authorList>
            <consortium name="Pathogen Informatics"/>
        </authorList>
    </citation>
    <scope>NUCLEOTIDE SEQUENCE [LARGE SCALE GENOMIC DNA]</scope>
</reference>
<keyword evidence="2" id="KW-1185">Reference proteome</keyword>
<accession>A0A183J943</accession>
<evidence type="ECO:0000313" key="3">
    <source>
        <dbReference type="WBParaSite" id="SBAD_0001279701-mRNA-1"/>
    </source>
</evidence>
<organism evidence="3">
    <name type="scientific">Soboliphyme baturini</name>
    <dbReference type="NCBI Taxonomy" id="241478"/>
    <lineage>
        <taxon>Eukaryota</taxon>
        <taxon>Metazoa</taxon>
        <taxon>Ecdysozoa</taxon>
        <taxon>Nematoda</taxon>
        <taxon>Enoplea</taxon>
        <taxon>Dorylaimia</taxon>
        <taxon>Dioctophymatida</taxon>
        <taxon>Dioctophymatoidea</taxon>
        <taxon>Soboliphymatidae</taxon>
        <taxon>Soboliphyme</taxon>
    </lineage>
</organism>
<evidence type="ECO:0000313" key="1">
    <source>
        <dbReference type="EMBL" id="VDP47875.1"/>
    </source>
</evidence>
<protein>
    <submittedName>
        <fullName evidence="3">BTB domain-containing protein</fullName>
    </submittedName>
</protein>
<reference evidence="3" key="1">
    <citation type="submission" date="2016-06" db="UniProtKB">
        <authorList>
            <consortium name="WormBaseParasite"/>
        </authorList>
    </citation>
    <scope>IDENTIFICATION</scope>
</reference>
<name>A0A183J943_9BILA</name>
<evidence type="ECO:0000313" key="2">
    <source>
        <dbReference type="Proteomes" id="UP000270296"/>
    </source>
</evidence>
<dbReference type="WBParaSite" id="SBAD_0001279701-mRNA-1">
    <property type="protein sequence ID" value="SBAD_0001279701-mRNA-1"/>
    <property type="gene ID" value="SBAD_0001279701"/>
</dbReference>
<proteinExistence type="predicted"/>
<dbReference type="Proteomes" id="UP000270296">
    <property type="component" value="Unassembled WGS sequence"/>
</dbReference>
<sequence>MFCEYIYKGTATDGSSVNPSREKTAVDFMMTRCVTRAVILCLTLTACLGLEPLLCPSEEERVSFMEMQLQSKKRCTDLTRTHCLTIDEAMQRCPCTCEYYRNAYLVSVDTHEGNKPIVGSDKIPARTSYHHVNTVL</sequence>
<dbReference type="AlphaFoldDB" id="A0A183J943"/>
<gene>
    <name evidence="1" type="ORF">SBAD_LOCUS12392</name>
</gene>
<dbReference type="EMBL" id="UZAM01017630">
    <property type="protein sequence ID" value="VDP47875.1"/>
    <property type="molecule type" value="Genomic_DNA"/>
</dbReference>